<sequence>MIESTGVSVLLVDDDPALAGLTADILSEQESQFAVETVTSASEGLDRLATDNFDCIVSDYDMPGQNGIEFLKTVREEDPALPFILYTGKGSEAVASDAIASGVTDYLQKDSGTAQYTILANQIRNAVERHRHRDRAQATRDQLRQIIDMLPQLVFAKDETGEFLLANEATADAYGTSVNNLEGATDADFADSKEQVSQFRSDDQAVIASGEPKQIPKETLTTADGETRLLETTKIPYDPVETDSNAVLGISTDITQRKKRKTELEMQSAAMEAAMDGISILNEDHEYIYMNQAHADIFDYEAGELLGSTWRRLYGDDEITRIERDVLPVVEEKGEWRGETVGKRRDGTTVSQEITLSLLDDGGLICTNRDITERKEREQKIKQTNTVLRTIVENLPMGVLVEDAERDVLMANDLLGETLGKPIDSDQLVGRDCAAAAEELKNQFADPEGFIQGIADRIERREAVQNEELTLADNRVVERDYVPYTLPEGEAILWLYRDVTERKQRKEELERSSQFLRDTQEVAAVGGWEFTIQSESLRWSDEMYHIHGVSRETNVTFEDAIESYHPEDRETLEKAFNGLATEGDPYELEVRILTVEGDVRWISALGEPEYEDDKIVAVQGTFQDITERKEREQELRMVRERFERFAGNVQDAFFLLPTDYSETKYVNPAVETIYGITPEEAYDDPTAWLRHVHTDDKDELLKNLEAQQDGTVEWPIEQEFRVNHPNRGVRWVQARLDVITNENGDPFRITGVTTDITRRIERKQQLEQQTEELEHLANKYESQYRTLFEEAPVMTVLTRSEDDRPIIEDYNSQFVETLGYDADAITGSKLTEFYTPESEEELQSGGYSRSINGEFTREKRNLVANDSEVVEALLRSVPRRTADGEIIGTVAMYIDITERESVKRTNKRLEEFTSVVSHDLRNPLQIATGGIEMASIECDSDYLDEAKKGLNRMETLIDDLLMLAREGKEVTDAQPFDLATMINGCWETVDTGQAALFNNIERSILADKSRLKQVFENLFRNAIEHGGSDVTVTVGELDDGFYIEDDGPGISSEEYDDIFEAGYSKSADGTGFGLSIVEEIIAAHDWQIRVTGGSDGGARFEVMDVEFEKSSGEV</sequence>
<dbReference type="KEGG" id="hsai:HPS36_15425"/>
<evidence type="ECO:0000256" key="4">
    <source>
        <dbReference type="ARBA" id="ARBA00022679"/>
    </source>
</evidence>
<feature type="domain" description="PAC" evidence="11">
    <location>
        <begin position="716"/>
        <end position="768"/>
    </location>
</feature>
<dbReference type="SUPFAM" id="SSF52172">
    <property type="entry name" value="CheY-like"/>
    <property type="match status" value="1"/>
</dbReference>
<dbReference type="CDD" id="cd00075">
    <property type="entry name" value="HATPase"/>
    <property type="match status" value="1"/>
</dbReference>
<dbReference type="Gene3D" id="3.30.565.10">
    <property type="entry name" value="Histidine kinase-like ATPase, C-terminal domain"/>
    <property type="match status" value="1"/>
</dbReference>
<dbReference type="PROSITE" id="PS50109">
    <property type="entry name" value="HIS_KIN"/>
    <property type="match status" value="1"/>
</dbReference>
<dbReference type="SMART" id="SM00091">
    <property type="entry name" value="PAS"/>
    <property type="match status" value="5"/>
</dbReference>
<comment type="catalytic activity">
    <reaction evidence="1">
        <text>ATP + protein L-histidine = ADP + protein N-phospho-L-histidine.</text>
        <dbReference type="EC" id="2.7.13.3"/>
    </reaction>
</comment>
<dbReference type="GeneID" id="55596421"/>
<protein>
    <recommendedName>
        <fullName evidence="2">histidine kinase</fullName>
        <ecNumber evidence="2">2.7.13.3</ecNumber>
    </recommendedName>
</protein>
<feature type="domain" description="Histidine kinase" evidence="8">
    <location>
        <begin position="915"/>
        <end position="1102"/>
    </location>
</feature>
<dbReference type="PANTHER" id="PTHR43304:SF1">
    <property type="entry name" value="PAC DOMAIN-CONTAINING PROTEIN"/>
    <property type="match status" value="1"/>
</dbReference>
<dbReference type="InterPro" id="IPR003594">
    <property type="entry name" value="HATPase_dom"/>
</dbReference>
<dbReference type="NCBIfam" id="TIGR00229">
    <property type="entry name" value="sensory_box"/>
    <property type="match status" value="5"/>
</dbReference>
<keyword evidence="4" id="KW-0808">Transferase</keyword>
<dbReference type="CDD" id="cd00156">
    <property type="entry name" value="REC"/>
    <property type="match status" value="1"/>
</dbReference>
<dbReference type="SMART" id="SM00388">
    <property type="entry name" value="HisKA"/>
    <property type="match status" value="1"/>
</dbReference>
<dbReference type="Pfam" id="PF02518">
    <property type="entry name" value="HATPase_c"/>
    <property type="match status" value="1"/>
</dbReference>
<dbReference type="InterPro" id="IPR000014">
    <property type="entry name" value="PAS"/>
</dbReference>
<dbReference type="InterPro" id="IPR035965">
    <property type="entry name" value="PAS-like_dom_sf"/>
</dbReference>
<gene>
    <name evidence="12" type="ORF">HPS36_15425</name>
</gene>
<feature type="domain" description="Response regulatory" evidence="9">
    <location>
        <begin position="8"/>
        <end position="124"/>
    </location>
</feature>
<dbReference type="InterPro" id="IPR052162">
    <property type="entry name" value="Sensor_kinase/Photoreceptor"/>
</dbReference>
<keyword evidence="3 6" id="KW-0597">Phosphoprotein</keyword>
<feature type="coiled-coil region" evidence="7">
    <location>
        <begin position="756"/>
        <end position="790"/>
    </location>
</feature>
<dbReference type="InterPro" id="IPR003661">
    <property type="entry name" value="HisK_dim/P_dom"/>
</dbReference>
<reference evidence="12 13" key="1">
    <citation type="submission" date="2020-05" db="EMBL/GenBank/DDBJ databases">
        <title>Halorubrum RHB-C sp.nov., an extremely halophilic archaeon isolated from solar salt farm.</title>
        <authorList>
            <person name="Ho H."/>
            <person name="Danganan R.E."/>
            <person name="Dedeles G.R."/>
            <person name="Kim S.-G."/>
        </authorList>
    </citation>
    <scope>NUCLEOTIDE SEQUENCE [LARGE SCALE GENOMIC DNA]</scope>
    <source>
        <strain evidence="12 13">RHB-C</strain>
        <plasmid evidence="13">phar01</plasmid>
    </source>
</reference>
<evidence type="ECO:0000259" key="11">
    <source>
        <dbReference type="PROSITE" id="PS50113"/>
    </source>
</evidence>
<feature type="modified residue" description="4-aspartylphosphate" evidence="6">
    <location>
        <position position="59"/>
    </location>
</feature>
<evidence type="ECO:0000259" key="9">
    <source>
        <dbReference type="PROSITE" id="PS50110"/>
    </source>
</evidence>
<dbReference type="InterPro" id="IPR001610">
    <property type="entry name" value="PAC"/>
</dbReference>
<dbReference type="InterPro" id="IPR001789">
    <property type="entry name" value="Sig_transdc_resp-reg_receiver"/>
</dbReference>
<feature type="domain" description="PAS" evidence="10">
    <location>
        <begin position="139"/>
        <end position="183"/>
    </location>
</feature>
<evidence type="ECO:0000259" key="10">
    <source>
        <dbReference type="PROSITE" id="PS50112"/>
    </source>
</evidence>
<geneLocation type="plasmid" evidence="13">
    <name>phar01</name>
</geneLocation>
<dbReference type="InterPro" id="IPR036097">
    <property type="entry name" value="HisK_dim/P_sf"/>
</dbReference>
<keyword evidence="7" id="KW-0175">Coiled coil</keyword>
<proteinExistence type="predicted"/>
<dbReference type="InterPro" id="IPR011006">
    <property type="entry name" value="CheY-like_superfamily"/>
</dbReference>
<dbReference type="CDD" id="cd00130">
    <property type="entry name" value="PAS"/>
    <property type="match status" value="4"/>
</dbReference>
<dbReference type="RefSeq" id="WP_173230879.1">
    <property type="nucleotide sequence ID" value="NZ_CP053942.1"/>
</dbReference>
<dbReference type="Pfam" id="PF08448">
    <property type="entry name" value="PAS_4"/>
    <property type="match status" value="4"/>
</dbReference>
<dbReference type="SUPFAM" id="SSF55785">
    <property type="entry name" value="PYP-like sensor domain (PAS domain)"/>
    <property type="match status" value="6"/>
</dbReference>
<organism evidence="12 13">
    <name type="scientific">Halorubrum salinarum</name>
    <dbReference type="NCBI Taxonomy" id="2739057"/>
    <lineage>
        <taxon>Archaea</taxon>
        <taxon>Methanobacteriati</taxon>
        <taxon>Methanobacteriota</taxon>
        <taxon>Stenosarchaea group</taxon>
        <taxon>Halobacteria</taxon>
        <taxon>Halobacteriales</taxon>
        <taxon>Haloferacaceae</taxon>
        <taxon>Halorubrum</taxon>
    </lineage>
</organism>
<evidence type="ECO:0000256" key="2">
    <source>
        <dbReference type="ARBA" id="ARBA00012438"/>
    </source>
</evidence>
<dbReference type="InterPro" id="IPR013656">
    <property type="entry name" value="PAS_4"/>
</dbReference>
<evidence type="ECO:0000256" key="1">
    <source>
        <dbReference type="ARBA" id="ARBA00000085"/>
    </source>
</evidence>
<dbReference type="CDD" id="cd00082">
    <property type="entry name" value="HisKA"/>
    <property type="match status" value="1"/>
</dbReference>
<keyword evidence="12" id="KW-0614">Plasmid</keyword>
<evidence type="ECO:0000256" key="6">
    <source>
        <dbReference type="PROSITE-ProRule" id="PRU00169"/>
    </source>
</evidence>
<dbReference type="SMART" id="SM00387">
    <property type="entry name" value="HATPase_c"/>
    <property type="match status" value="1"/>
</dbReference>
<keyword evidence="13" id="KW-1185">Reference proteome</keyword>
<evidence type="ECO:0000313" key="12">
    <source>
        <dbReference type="EMBL" id="QKG94278.1"/>
    </source>
</evidence>
<dbReference type="SMART" id="SM00086">
    <property type="entry name" value="PAC"/>
    <property type="match status" value="4"/>
</dbReference>
<feature type="domain" description="PAS" evidence="10">
    <location>
        <begin position="780"/>
        <end position="854"/>
    </location>
</feature>
<dbReference type="SUPFAM" id="SSF55874">
    <property type="entry name" value="ATPase domain of HSP90 chaperone/DNA topoisomerase II/histidine kinase"/>
    <property type="match status" value="1"/>
</dbReference>
<evidence type="ECO:0000256" key="3">
    <source>
        <dbReference type="ARBA" id="ARBA00022553"/>
    </source>
</evidence>
<dbReference type="Gene3D" id="3.40.50.2300">
    <property type="match status" value="1"/>
</dbReference>
<dbReference type="InterPro" id="IPR013655">
    <property type="entry name" value="PAS_fold_3"/>
</dbReference>
<evidence type="ECO:0000259" key="8">
    <source>
        <dbReference type="PROSITE" id="PS50109"/>
    </source>
</evidence>
<keyword evidence="5" id="KW-0418">Kinase</keyword>
<evidence type="ECO:0000256" key="5">
    <source>
        <dbReference type="ARBA" id="ARBA00022777"/>
    </source>
</evidence>
<dbReference type="InterPro" id="IPR005467">
    <property type="entry name" value="His_kinase_dom"/>
</dbReference>
<dbReference type="InterPro" id="IPR000700">
    <property type="entry name" value="PAS-assoc_C"/>
</dbReference>
<feature type="domain" description="PAS" evidence="10">
    <location>
        <begin position="638"/>
        <end position="711"/>
    </location>
</feature>
<dbReference type="Gene3D" id="1.10.287.130">
    <property type="match status" value="1"/>
</dbReference>
<dbReference type="PANTHER" id="PTHR43304">
    <property type="entry name" value="PHYTOCHROME-LIKE PROTEIN CPH1"/>
    <property type="match status" value="1"/>
</dbReference>
<dbReference type="Pfam" id="PF00512">
    <property type="entry name" value="HisKA"/>
    <property type="match status" value="1"/>
</dbReference>
<feature type="domain" description="PAC" evidence="11">
    <location>
        <begin position="213"/>
        <end position="266"/>
    </location>
</feature>
<dbReference type="SUPFAM" id="SSF47384">
    <property type="entry name" value="Homodimeric domain of signal transducing histidine kinase"/>
    <property type="match status" value="1"/>
</dbReference>
<dbReference type="InterPro" id="IPR036890">
    <property type="entry name" value="HATPase_C_sf"/>
</dbReference>
<feature type="domain" description="PAC" evidence="11">
    <location>
        <begin position="586"/>
        <end position="637"/>
    </location>
</feature>
<dbReference type="PROSITE" id="PS50112">
    <property type="entry name" value="PAS"/>
    <property type="match status" value="4"/>
</dbReference>
<name>A0A7D4C7L1_9EURY</name>
<dbReference type="EC" id="2.7.13.3" evidence="2"/>
<dbReference type="GO" id="GO:0000155">
    <property type="term" value="F:phosphorelay sensor kinase activity"/>
    <property type="evidence" value="ECO:0007669"/>
    <property type="project" value="InterPro"/>
</dbReference>
<dbReference type="AlphaFoldDB" id="A0A7D4C7L1"/>
<dbReference type="Pfam" id="PF00072">
    <property type="entry name" value="Response_reg"/>
    <property type="match status" value="1"/>
</dbReference>
<feature type="domain" description="PAC" evidence="11">
    <location>
        <begin position="856"/>
        <end position="908"/>
    </location>
</feature>
<dbReference type="Gene3D" id="2.10.70.100">
    <property type="match status" value="1"/>
</dbReference>
<dbReference type="Pfam" id="PF08447">
    <property type="entry name" value="PAS_3"/>
    <property type="match status" value="2"/>
</dbReference>
<dbReference type="PROSITE" id="PS50110">
    <property type="entry name" value="RESPONSE_REGULATORY"/>
    <property type="match status" value="1"/>
</dbReference>
<dbReference type="EMBL" id="CP053942">
    <property type="protein sequence ID" value="QKG94278.1"/>
    <property type="molecule type" value="Genomic_DNA"/>
</dbReference>
<dbReference type="PROSITE" id="PS50113">
    <property type="entry name" value="PAC"/>
    <property type="match status" value="4"/>
</dbReference>
<feature type="domain" description="PAS" evidence="10">
    <location>
        <begin position="263"/>
        <end position="333"/>
    </location>
</feature>
<evidence type="ECO:0000313" key="13">
    <source>
        <dbReference type="Proteomes" id="UP000505020"/>
    </source>
</evidence>
<dbReference type="Gene3D" id="3.30.450.20">
    <property type="entry name" value="PAS domain"/>
    <property type="match status" value="6"/>
</dbReference>
<dbReference type="Proteomes" id="UP000505020">
    <property type="component" value="Plasmid pHAR01"/>
</dbReference>
<evidence type="ECO:0000256" key="7">
    <source>
        <dbReference type="SAM" id="Coils"/>
    </source>
</evidence>
<accession>A0A7D4C7L1</accession>
<dbReference type="SMART" id="SM00448">
    <property type="entry name" value="REC"/>
    <property type="match status" value="1"/>
</dbReference>